<sequence>MRQSSDITIEQTVSPLSGDELSIDTNANNVVSSMVSSPIVSDHTIMTREEMARRSKKLQILSLLCDNSSRFDISYHAEKQLKLFVNRSGGNFLLDIYRKRLVKNTETTSKYSHARKPMVKQNVTQHFIKSPRPVAPTPRKSASTSLIKPPKLYTASFNNSINAEIEKNIKNRKSTTDFGSIFTSPTTSDSNLINHTPGTERNTSPSNIQEEKSSPSMTPRDSSMMFKVPPLKLPSKSQTNASATRIRRRLDPNLVNLEGLRLSIDTLRTQSNNGNSIENVQELKPKSSVEHFDSLAVKLGELYIANDLTYLIPIKRDLDMQLSPDETKLETDIQQVSLVTHVEDSTSLEEMIFSKLSNDISVHRHFILKMLQAVSKFQIIRQFARNPVNMFMHDLSCLSYKINLLENEKFINSVEKNNISIIYDILSQYAADVEAKYFRLWRMNNSNKSSDPTRDRTLKKFDIFLWRWTGIAEQSIENDDWEEVHYQLQTLSKYLYSCVSRVQASQCTAVCLETLLKVQVACRRKSRDFQGSYNFRDLIEKYPIMLNIVHLLLEIFDFICGSPERHPLLMEFFYFNLIENLETFSWLREYAIFTLREEVHSNVNTKSFPITLEDRRVRVLKHYQVLMDLFQDLGEEFFSKKEENTHSVKQKNLLNYMMMNETSGVSNGSMNSSRNGEETFNIEDDSGVMKQFDFLVNPVDGLVLGFLTKGPITENYTVKKQMLTLLEKMFRLPYLPFLRIESYVNTYIRYHYLNFVKLYIDPSIDPITLEACKLHISVLIAFSMNKTPQIVNRFFTMKVVRFLAREINLEHKIHEKRHQNQQKIDANAKININYDYNNEHTDTYTSDDHSDTDDNSEEEEEETATAEDISEDDSDFDSPNTNAQKPPVNLIPGLNLKTSTNTASPPIIKALPLPKTNSTSTPKEEHKPSAETPATDTSDLTSDSDESDSEPEPVKKPVIPSLGLGGFKLPSVGQQPKEIAQPEPTTTVPATTGFKLPITMPKLALGGSSGSNGQESKPTIPPLSLASKNQGVMENNGSLIINSGRKNKDSARSSKKEETTEDSDDDADFINTPSAPKSHTAIPKLNFLLGGSNYDANAQTNGNAAATTNNDSSNTTTTTTVAKPPGLALGLNLGALKTKTPSNTPTPVPTTQPTEPVPNTTVEASNPLNVSMGSKSFLEKLKLNKSKEGFSTRSERSENEFLYEDDLSDDEILSSLIESTVQFVERHEAMKGLESDELQFYEKERKNRKLYRNDELHVAILTLLMSLMITANSTLDSRYCDQFPLNKNLPNIPFMLHYHINDLYNEQIIPLLHDTIVSYCSMNDNLIGLNILLRLLCEKLFEPNLYSVKEERLGVGAFGDVWRCKLKFTHSSVKTVAAKLLKVPKMIEDACILYTIFNEILIMEKFKADPRICRMYDYGVTKDNYYIVMKEYKCSLKTWRLKQTTHFLQNIPLYMNIFKRILESYKFLYDNNINHFDLKCDNIFLEPFDGVDDTKFFNHQSDMPHFELVVGDFGESFIYSNDEEDGYTTRHRGTECIKSPEMLKIEMMDTKSKNYDRRRKVGANSASDIWSLGCLFYELLAGDFLFDASEFTTFFMLLTDNKKTLISQERFLKIHYNHFLMDILSYILVRDPLRRPSINDLLQRFSFFVNVMPSWQKLREMTPEDIENEFNSARTTLTSRGITPAKPTLSYQYDDYLLHPLETPHTSKTSNRNEAAKEPSSSGSDKTKPKGGSNQDALANYLSVYNWTKEDVEFYIKKATFIMKNRLYLVSDDLAYNKPVLNKLGITHIVNCCISTSKSQFPENFFYFNLKEHLSESSLKAYSEYIKAFEFVRDAIKKRGRVLVYSGKGLSRSGLFVVLFLMDTYNLSSYESYLFVKSRRPALRPEILTHFLHFLLKVKQMQSVESQKKKALSELKTLSTSGSLFKNKSPVQALLQSPPQHSHKKLNKIHQSVSKMLEMKKLKEKQEATNNESSSNSASTPTKKGKQEETVHWYRCICGACVVGVMSPFSVHSFHAGNITHEHSPIRCWPSFLQEMKLLYFYNANLVNMGFTTKDRVLLDPFEVHQHSEPVPDNQSVGDYQEPIWKVNKCKYCGFLVFATKDKDVGSPPSEKSAQLSNQGSQAQPTLKRHKSKESISVSPASNDLLSPSGISIRGFEIAVNCSLKTTNVIAKSNVNKVQDLRPSLFFKGANV</sequence>
<feature type="compositionally biased region" description="Low complexity" evidence="6">
    <location>
        <begin position="932"/>
        <end position="941"/>
    </location>
</feature>
<dbReference type="InterPro" id="IPR000387">
    <property type="entry name" value="Tyr_Pase_dom"/>
</dbReference>
<dbReference type="PANTHER" id="PTHR24348:SF22">
    <property type="entry name" value="NON-SPECIFIC SERINE_THREONINE PROTEIN KINASE"/>
    <property type="match status" value="1"/>
</dbReference>
<organism evidence="11">
    <name type="scientific">Naegleria gruberi</name>
    <name type="common">Amoeba</name>
    <dbReference type="NCBI Taxonomy" id="5762"/>
    <lineage>
        <taxon>Eukaryota</taxon>
        <taxon>Discoba</taxon>
        <taxon>Heterolobosea</taxon>
        <taxon>Tetramitia</taxon>
        <taxon>Eutetramitia</taxon>
        <taxon>Vahlkampfiidae</taxon>
        <taxon>Naegleria</taxon>
    </lineage>
</organism>
<keyword evidence="4 5" id="KW-0067">ATP-binding</keyword>
<feature type="compositionally biased region" description="Basic and acidic residues" evidence="6">
    <location>
        <begin position="838"/>
        <end position="849"/>
    </location>
</feature>
<dbReference type="GO" id="GO:0005524">
    <property type="term" value="F:ATP binding"/>
    <property type="evidence" value="ECO:0007669"/>
    <property type="project" value="UniProtKB-UniRule"/>
</dbReference>
<dbReference type="InterPro" id="IPR029021">
    <property type="entry name" value="Prot-tyrosine_phosphatase-like"/>
</dbReference>
<feature type="compositionally biased region" description="Polar residues" evidence="6">
    <location>
        <begin position="1026"/>
        <end position="1041"/>
    </location>
</feature>
<dbReference type="GO" id="GO:0005776">
    <property type="term" value="C:autophagosome"/>
    <property type="evidence" value="ECO:0007669"/>
    <property type="project" value="TreeGrafter"/>
</dbReference>
<dbReference type="OrthoDB" id="30541at2759"/>
<dbReference type="Pfam" id="PF00782">
    <property type="entry name" value="DSPc"/>
    <property type="match status" value="1"/>
</dbReference>
<feature type="domain" description="Tyrosine-protein phosphatase" evidence="8">
    <location>
        <begin position="1758"/>
        <end position="1904"/>
    </location>
</feature>
<dbReference type="PROSITE" id="PS00107">
    <property type="entry name" value="PROTEIN_KINASE_ATP"/>
    <property type="match status" value="1"/>
</dbReference>
<feature type="region of interest" description="Disordered" evidence="6">
    <location>
        <begin position="2104"/>
        <end position="2141"/>
    </location>
</feature>
<evidence type="ECO:0000259" key="7">
    <source>
        <dbReference type="PROSITE" id="PS50011"/>
    </source>
</evidence>
<dbReference type="VEuPathDB" id="AmoebaDB:NAEGRDRAFT_58661"/>
<feature type="compositionally biased region" description="Acidic residues" evidence="6">
    <location>
        <begin position="1059"/>
        <end position="1068"/>
    </location>
</feature>
<dbReference type="Gene3D" id="1.10.510.10">
    <property type="entry name" value="Transferase(Phosphotransferase) domain 1"/>
    <property type="match status" value="1"/>
</dbReference>
<dbReference type="InterPro" id="IPR000340">
    <property type="entry name" value="Dual-sp_phosphatase_cat-dom"/>
</dbReference>
<dbReference type="InterPro" id="IPR011009">
    <property type="entry name" value="Kinase-like_dom_sf"/>
</dbReference>
<dbReference type="Proteomes" id="UP000006671">
    <property type="component" value="Unassembled WGS sequence"/>
</dbReference>
<dbReference type="SUPFAM" id="SSF56112">
    <property type="entry name" value="Protein kinase-like (PK-like)"/>
    <property type="match status" value="1"/>
</dbReference>
<dbReference type="InterPro" id="IPR017441">
    <property type="entry name" value="Protein_kinase_ATP_BS"/>
</dbReference>
<dbReference type="GeneID" id="8851570"/>
<feature type="region of interest" description="Disordered" evidence="6">
    <location>
        <begin position="1702"/>
        <end position="1734"/>
    </location>
</feature>
<dbReference type="GO" id="GO:0016020">
    <property type="term" value="C:membrane"/>
    <property type="evidence" value="ECO:0007669"/>
    <property type="project" value="TreeGrafter"/>
</dbReference>
<evidence type="ECO:0000256" key="5">
    <source>
        <dbReference type="PROSITE-ProRule" id="PRU10141"/>
    </source>
</evidence>
<dbReference type="Gene3D" id="3.90.190.10">
    <property type="entry name" value="Protein tyrosine phosphatase superfamily"/>
    <property type="match status" value="1"/>
</dbReference>
<dbReference type="PROSITE" id="PS50056">
    <property type="entry name" value="TYR_PHOSPHATASE_2"/>
    <property type="match status" value="1"/>
</dbReference>
<dbReference type="STRING" id="5762.D2VMA8"/>
<evidence type="ECO:0000313" key="10">
    <source>
        <dbReference type="EMBL" id="EFC41956.1"/>
    </source>
</evidence>
<dbReference type="eggNOG" id="KOG1716">
    <property type="taxonomic scope" value="Eukaryota"/>
</dbReference>
<evidence type="ECO:0000313" key="11">
    <source>
        <dbReference type="Proteomes" id="UP000006671"/>
    </source>
</evidence>
<dbReference type="GO" id="GO:0000045">
    <property type="term" value="P:autophagosome assembly"/>
    <property type="evidence" value="ECO:0007669"/>
    <property type="project" value="TreeGrafter"/>
</dbReference>
<dbReference type="GO" id="GO:0005829">
    <property type="term" value="C:cytosol"/>
    <property type="evidence" value="ECO:0007669"/>
    <property type="project" value="TreeGrafter"/>
</dbReference>
<dbReference type="KEGG" id="ngr:NAEGRDRAFT_58661"/>
<feature type="binding site" evidence="5">
    <location>
        <position position="1379"/>
    </location>
    <ligand>
        <name>ATP</name>
        <dbReference type="ChEBI" id="CHEBI:30616"/>
    </ligand>
</feature>
<dbReference type="CDD" id="cd00180">
    <property type="entry name" value="PKc"/>
    <property type="match status" value="1"/>
</dbReference>
<feature type="compositionally biased region" description="Polar residues" evidence="6">
    <location>
        <begin position="2110"/>
        <end position="2125"/>
    </location>
</feature>
<feature type="compositionally biased region" description="Polar residues" evidence="6">
    <location>
        <begin position="1704"/>
        <end position="1724"/>
    </location>
</feature>
<protein>
    <submittedName>
        <fullName evidence="10">Protein kinase</fullName>
    </submittedName>
</protein>
<feature type="region of interest" description="Disordered" evidence="6">
    <location>
        <begin position="175"/>
        <end position="243"/>
    </location>
</feature>
<feature type="region of interest" description="Disordered" evidence="6">
    <location>
        <begin position="1963"/>
        <end position="1985"/>
    </location>
</feature>
<evidence type="ECO:0000256" key="6">
    <source>
        <dbReference type="SAM" id="MobiDB-lite"/>
    </source>
</evidence>
<dbReference type="GO" id="GO:0010506">
    <property type="term" value="P:regulation of autophagy"/>
    <property type="evidence" value="ECO:0007669"/>
    <property type="project" value="InterPro"/>
</dbReference>
<dbReference type="PROSITE" id="PS50011">
    <property type="entry name" value="PROTEIN_KINASE_DOM"/>
    <property type="match status" value="1"/>
</dbReference>
<dbReference type="SUPFAM" id="SSF52799">
    <property type="entry name" value="(Phosphotyrosine protein) phosphatases II"/>
    <property type="match status" value="1"/>
</dbReference>
<dbReference type="eggNOG" id="KOG0596">
    <property type="taxonomic scope" value="Eukaryota"/>
</dbReference>
<evidence type="ECO:0000259" key="9">
    <source>
        <dbReference type="PROSITE" id="PS50056"/>
    </source>
</evidence>
<keyword evidence="2 5" id="KW-0547">Nucleotide-binding</keyword>
<feature type="compositionally biased region" description="Low complexity" evidence="6">
    <location>
        <begin position="1151"/>
        <end position="1163"/>
    </location>
</feature>
<evidence type="ECO:0000256" key="4">
    <source>
        <dbReference type="ARBA" id="ARBA00022840"/>
    </source>
</evidence>
<dbReference type="InterPro" id="IPR008271">
    <property type="entry name" value="Ser/Thr_kinase_AS"/>
</dbReference>
<dbReference type="InterPro" id="IPR000719">
    <property type="entry name" value="Prot_kinase_dom"/>
</dbReference>
<evidence type="ECO:0000256" key="3">
    <source>
        <dbReference type="ARBA" id="ARBA00022777"/>
    </source>
</evidence>
<feature type="compositionally biased region" description="Acidic residues" evidence="6">
    <location>
        <begin position="942"/>
        <end position="951"/>
    </location>
</feature>
<dbReference type="Pfam" id="PF00069">
    <property type="entry name" value="Pkinase"/>
    <property type="match status" value="1"/>
</dbReference>
<dbReference type="PROSITE" id="PS00108">
    <property type="entry name" value="PROTEIN_KINASE_ST"/>
    <property type="match status" value="1"/>
</dbReference>
<dbReference type="InParanoid" id="D2VMA8"/>
<dbReference type="PROSITE" id="PS50054">
    <property type="entry name" value="TYR_PHOSPHATASE_DUAL"/>
    <property type="match status" value="1"/>
</dbReference>
<dbReference type="CDD" id="cd14498">
    <property type="entry name" value="DSP"/>
    <property type="match status" value="1"/>
</dbReference>
<evidence type="ECO:0000259" key="8">
    <source>
        <dbReference type="PROSITE" id="PS50054"/>
    </source>
</evidence>
<dbReference type="RefSeq" id="XP_002674700.1">
    <property type="nucleotide sequence ID" value="XM_002674654.1"/>
</dbReference>
<dbReference type="GO" id="GO:0000407">
    <property type="term" value="C:phagophore assembly site"/>
    <property type="evidence" value="ECO:0007669"/>
    <property type="project" value="TreeGrafter"/>
</dbReference>
<dbReference type="PANTHER" id="PTHR24348">
    <property type="entry name" value="SERINE/THREONINE-PROTEIN KINASE UNC-51-RELATED"/>
    <property type="match status" value="1"/>
</dbReference>
<keyword evidence="11" id="KW-1185">Reference proteome</keyword>
<keyword evidence="3 10" id="KW-0418">Kinase</keyword>
<feature type="region of interest" description="Disordered" evidence="6">
    <location>
        <begin position="838"/>
        <end position="1080"/>
    </location>
</feature>
<gene>
    <name evidence="10" type="ORF">NAEGRDRAFT_58661</name>
</gene>
<proteinExistence type="predicted"/>
<feature type="compositionally biased region" description="Basic and acidic residues" evidence="6">
    <location>
        <begin position="1046"/>
        <end position="1058"/>
    </location>
</feature>
<feature type="compositionally biased region" description="Polar residues" evidence="6">
    <location>
        <begin position="176"/>
        <end position="221"/>
    </location>
</feature>
<feature type="domain" description="Protein kinase" evidence="7">
    <location>
        <begin position="1347"/>
        <end position="1648"/>
    </location>
</feature>
<dbReference type="GO" id="GO:0004674">
    <property type="term" value="F:protein serine/threonine kinase activity"/>
    <property type="evidence" value="ECO:0007669"/>
    <property type="project" value="InterPro"/>
</dbReference>
<dbReference type="InterPro" id="IPR020422">
    <property type="entry name" value="TYR_PHOSPHATASE_DUAL_dom"/>
</dbReference>
<feature type="compositionally biased region" description="Acidic residues" evidence="6">
    <location>
        <begin position="850"/>
        <end position="876"/>
    </location>
</feature>
<feature type="domain" description="Tyrosine specific protein phosphatases" evidence="9">
    <location>
        <begin position="1823"/>
        <end position="1883"/>
    </location>
</feature>
<feature type="compositionally biased region" description="Low complexity" evidence="6">
    <location>
        <begin position="1968"/>
        <end position="1980"/>
    </location>
</feature>
<accession>D2VMA8</accession>
<evidence type="ECO:0000256" key="1">
    <source>
        <dbReference type="ARBA" id="ARBA00022679"/>
    </source>
</evidence>
<keyword evidence="1" id="KW-0808">Transferase</keyword>
<name>D2VMA8_NAEGR</name>
<evidence type="ECO:0000256" key="2">
    <source>
        <dbReference type="ARBA" id="ARBA00022741"/>
    </source>
</evidence>
<feature type="region of interest" description="Disordered" evidence="6">
    <location>
        <begin position="1140"/>
        <end position="1169"/>
    </location>
</feature>
<dbReference type="SMART" id="SM00195">
    <property type="entry name" value="DSPc"/>
    <property type="match status" value="1"/>
</dbReference>
<dbReference type="SMART" id="SM00220">
    <property type="entry name" value="S_TKc"/>
    <property type="match status" value="1"/>
</dbReference>
<dbReference type="EMBL" id="GG738882">
    <property type="protein sequence ID" value="EFC41956.1"/>
    <property type="molecule type" value="Genomic_DNA"/>
</dbReference>
<dbReference type="Gene3D" id="3.30.200.20">
    <property type="entry name" value="Phosphorylase Kinase, domain 1"/>
    <property type="match status" value="1"/>
</dbReference>
<reference evidence="10 11" key="1">
    <citation type="journal article" date="2010" name="Cell">
        <title>The genome of Naegleria gruberi illuminates early eukaryotic versatility.</title>
        <authorList>
            <person name="Fritz-Laylin L.K."/>
            <person name="Prochnik S.E."/>
            <person name="Ginger M.L."/>
            <person name="Dacks J.B."/>
            <person name="Carpenter M.L."/>
            <person name="Field M.C."/>
            <person name="Kuo A."/>
            <person name="Paredez A."/>
            <person name="Chapman J."/>
            <person name="Pham J."/>
            <person name="Shu S."/>
            <person name="Neupane R."/>
            <person name="Cipriano M."/>
            <person name="Mancuso J."/>
            <person name="Tu H."/>
            <person name="Salamov A."/>
            <person name="Lindquist E."/>
            <person name="Shapiro H."/>
            <person name="Lucas S."/>
            <person name="Grigoriev I.V."/>
            <person name="Cande W.Z."/>
            <person name="Fulton C."/>
            <person name="Rokhsar D.S."/>
            <person name="Dawson S.C."/>
        </authorList>
    </citation>
    <scope>NUCLEOTIDE SEQUENCE [LARGE SCALE GENOMIC DNA]</scope>
    <source>
        <strain evidence="10 11">NEG-M</strain>
    </source>
</reference>
<dbReference type="InterPro" id="IPR045269">
    <property type="entry name" value="Atg1-like"/>
</dbReference>
<feature type="region of interest" description="Disordered" evidence="6">
    <location>
        <begin position="1100"/>
        <end position="1126"/>
    </location>
</feature>
<dbReference type="OMA" id="FTEILIM"/>